<evidence type="ECO:0000313" key="2">
    <source>
        <dbReference type="Proteomes" id="UP000015524"/>
    </source>
</evidence>
<dbReference type="OrthoDB" id="7506225at2"/>
<keyword evidence="2" id="KW-1185">Reference proteome</keyword>
<sequence length="107" mass="12971">MARYQNDFKLATCIFEAAAWGYSVRVVCRCRNEALFDAHGLWWKFQQKRWSDDFRDAAQRFYCRSCSQRHRRKVRPILIETSDKPPKIRMPLPDERTWKNAINRFRG</sequence>
<protein>
    <recommendedName>
        <fullName evidence="3">Zinc-binding domain-containing protein</fullName>
    </recommendedName>
</protein>
<organism evidence="1 2">
    <name type="scientific">Sphingobium baderi LL03</name>
    <dbReference type="NCBI Taxonomy" id="1114964"/>
    <lineage>
        <taxon>Bacteria</taxon>
        <taxon>Pseudomonadati</taxon>
        <taxon>Pseudomonadota</taxon>
        <taxon>Alphaproteobacteria</taxon>
        <taxon>Sphingomonadales</taxon>
        <taxon>Sphingomonadaceae</taxon>
        <taxon>Sphingobium</taxon>
    </lineage>
</organism>
<dbReference type="Proteomes" id="UP000015524">
    <property type="component" value="Unassembled WGS sequence"/>
</dbReference>
<dbReference type="RefSeq" id="WP_021247039.1">
    <property type="nucleotide sequence ID" value="NZ_ATIB01000088.1"/>
</dbReference>
<dbReference type="PATRIC" id="fig|1114964.3.peg.4430"/>
<proteinExistence type="predicted"/>
<dbReference type="AlphaFoldDB" id="T0HBY9"/>
<accession>T0HBY9</accession>
<name>T0HBY9_9SPHN</name>
<comment type="caution">
    <text evidence="1">The sequence shown here is derived from an EMBL/GenBank/DDBJ whole genome shotgun (WGS) entry which is preliminary data.</text>
</comment>
<evidence type="ECO:0000313" key="1">
    <source>
        <dbReference type="EMBL" id="EQA96869.1"/>
    </source>
</evidence>
<gene>
    <name evidence="1" type="ORF">L485_22580</name>
</gene>
<dbReference type="EMBL" id="ATIB01000088">
    <property type="protein sequence ID" value="EQA96869.1"/>
    <property type="molecule type" value="Genomic_DNA"/>
</dbReference>
<evidence type="ECO:0008006" key="3">
    <source>
        <dbReference type="Google" id="ProtNLM"/>
    </source>
</evidence>
<reference evidence="1 2" key="1">
    <citation type="journal article" date="2013" name="Genome Announc.">
        <title>Draft Genome Sequence of a Hexachlorocyclohexane-Degrading Bacterium, Sphingobium baderi Strain LL03T.</title>
        <authorList>
            <person name="Kaur J."/>
            <person name="Verma H."/>
            <person name="Tripathi C."/>
            <person name="Khurana J.P."/>
            <person name="Lal R."/>
        </authorList>
    </citation>
    <scope>NUCLEOTIDE SEQUENCE [LARGE SCALE GENOMIC DNA]</scope>
    <source>
        <strain evidence="1 2">LL03</strain>
    </source>
</reference>